<organism evidence="4 5">
    <name type="scientific">Peredibacter starrii</name>
    <dbReference type="NCBI Taxonomy" id="28202"/>
    <lineage>
        <taxon>Bacteria</taxon>
        <taxon>Pseudomonadati</taxon>
        <taxon>Bdellovibrionota</taxon>
        <taxon>Bacteriovoracia</taxon>
        <taxon>Bacteriovoracales</taxon>
        <taxon>Bacteriovoracaceae</taxon>
        <taxon>Peredibacter</taxon>
    </lineage>
</organism>
<reference evidence="4 5" key="1">
    <citation type="submission" date="2023-11" db="EMBL/GenBank/DDBJ databases">
        <title>Peredibacter starrii A3.12.</title>
        <authorList>
            <person name="Mitchell R.J."/>
        </authorList>
    </citation>
    <scope>NUCLEOTIDE SEQUENCE [LARGE SCALE GENOMIC DNA]</scope>
    <source>
        <strain evidence="4 5">A3.12</strain>
    </source>
</reference>
<dbReference type="PANTHER" id="PTHR45663">
    <property type="entry name" value="GEO12009P1"/>
    <property type="match status" value="1"/>
</dbReference>
<dbReference type="Proteomes" id="UP001324634">
    <property type="component" value="Chromosome"/>
</dbReference>
<dbReference type="InterPro" id="IPR036249">
    <property type="entry name" value="Thioredoxin-like_sf"/>
</dbReference>
<dbReference type="GO" id="GO:0005829">
    <property type="term" value="C:cytosol"/>
    <property type="evidence" value="ECO:0007669"/>
    <property type="project" value="TreeGrafter"/>
</dbReference>
<dbReference type="PROSITE" id="PS51352">
    <property type="entry name" value="THIOREDOXIN_2"/>
    <property type="match status" value="1"/>
</dbReference>
<dbReference type="PANTHER" id="PTHR45663:SF40">
    <property type="entry name" value="THIOREDOXIN 2"/>
    <property type="match status" value="1"/>
</dbReference>
<evidence type="ECO:0000313" key="5">
    <source>
        <dbReference type="Proteomes" id="UP001324634"/>
    </source>
</evidence>
<dbReference type="PRINTS" id="PR00421">
    <property type="entry name" value="THIOREDOXIN"/>
</dbReference>
<feature type="domain" description="Thioredoxin" evidence="3">
    <location>
        <begin position="28"/>
        <end position="141"/>
    </location>
</feature>
<evidence type="ECO:0000313" key="4">
    <source>
        <dbReference type="EMBL" id="WPU66459.1"/>
    </source>
</evidence>
<accession>A0AAX4HU48</accession>
<dbReference type="GO" id="GO:0015035">
    <property type="term" value="F:protein-disulfide reductase activity"/>
    <property type="evidence" value="ECO:0007669"/>
    <property type="project" value="TreeGrafter"/>
</dbReference>
<dbReference type="PROSITE" id="PS00194">
    <property type="entry name" value="THIOREDOXIN_1"/>
    <property type="match status" value="1"/>
</dbReference>
<dbReference type="AlphaFoldDB" id="A0AAX4HU48"/>
<evidence type="ECO:0000256" key="2">
    <source>
        <dbReference type="ARBA" id="ARBA00023284"/>
    </source>
</evidence>
<dbReference type="Gene3D" id="3.40.30.10">
    <property type="entry name" value="Glutaredoxin"/>
    <property type="match status" value="1"/>
</dbReference>
<keyword evidence="2" id="KW-0676">Redox-active center</keyword>
<dbReference type="Gene3D" id="2.30.30.380">
    <property type="entry name" value="Zn-finger domain of Sec23/24"/>
    <property type="match status" value="1"/>
</dbReference>
<keyword evidence="1" id="KW-1015">Disulfide bond</keyword>
<evidence type="ECO:0000259" key="3">
    <source>
        <dbReference type="PROSITE" id="PS51352"/>
    </source>
</evidence>
<dbReference type="InterPro" id="IPR017937">
    <property type="entry name" value="Thioredoxin_CS"/>
</dbReference>
<evidence type="ECO:0000256" key="1">
    <source>
        <dbReference type="ARBA" id="ARBA00023157"/>
    </source>
</evidence>
<protein>
    <submittedName>
        <fullName evidence="4">Thioredoxin domain-containing protein</fullName>
    </submittedName>
</protein>
<dbReference type="InterPro" id="IPR013766">
    <property type="entry name" value="Thioredoxin_domain"/>
</dbReference>
<name>A0AAX4HU48_9BACT</name>
<gene>
    <name evidence="4" type="ORF">SOO65_06840</name>
</gene>
<dbReference type="RefSeq" id="WP_321398688.1">
    <property type="nucleotide sequence ID" value="NZ_CP139487.1"/>
</dbReference>
<dbReference type="Pfam" id="PF00085">
    <property type="entry name" value="Thioredoxin"/>
    <property type="match status" value="1"/>
</dbReference>
<dbReference type="KEGG" id="psti:SOO65_06840"/>
<dbReference type="SUPFAM" id="SSF52833">
    <property type="entry name" value="Thioredoxin-like"/>
    <property type="match status" value="1"/>
</dbReference>
<keyword evidence="5" id="KW-1185">Reference proteome</keyword>
<sequence length="141" mass="15558">MSHTFAICKKCQAANRIQTDKAKDAVCGKCKTPIPFHGLVMDVTTEEFNKLLRISDKPVIADFWASWCGPCKMYGPEFEKASLTSTDAVFVKINTEVEMNLSGSLGIRGIPCTIVFKDGREIKRQSGAMNADEVKSLLHSI</sequence>
<proteinExistence type="predicted"/>
<dbReference type="EMBL" id="CP139487">
    <property type="protein sequence ID" value="WPU66459.1"/>
    <property type="molecule type" value="Genomic_DNA"/>
</dbReference>
<dbReference type="CDD" id="cd02947">
    <property type="entry name" value="TRX_family"/>
    <property type="match status" value="1"/>
</dbReference>